<name>A0A1J4XTE2_9BACT</name>
<feature type="transmembrane region" description="Helical" evidence="1">
    <location>
        <begin position="71"/>
        <end position="93"/>
    </location>
</feature>
<evidence type="ECO:0000256" key="1">
    <source>
        <dbReference type="SAM" id="Phobius"/>
    </source>
</evidence>
<comment type="caution">
    <text evidence="2">The sequence shown here is derived from an EMBL/GenBank/DDBJ whole genome shotgun (WGS) entry which is preliminary data.</text>
</comment>
<evidence type="ECO:0000313" key="3">
    <source>
        <dbReference type="Proteomes" id="UP000182693"/>
    </source>
</evidence>
<organism evidence="2 3">
    <name type="scientific">Candidatus Wolfebacteria bacterium CG1_02_39_135</name>
    <dbReference type="NCBI Taxonomy" id="1805425"/>
    <lineage>
        <taxon>Bacteria</taxon>
        <taxon>Candidatus Wolfeibacteriota</taxon>
    </lineage>
</organism>
<accession>A0A1J4XTE2</accession>
<gene>
    <name evidence="2" type="ORF">AUJ30_01620</name>
</gene>
<dbReference type="EMBL" id="MNWX01000030">
    <property type="protein sequence ID" value="OIO65028.1"/>
    <property type="molecule type" value="Genomic_DNA"/>
</dbReference>
<proteinExistence type="predicted"/>
<keyword evidence="1" id="KW-0472">Membrane</keyword>
<keyword evidence="1" id="KW-1133">Transmembrane helix</keyword>
<dbReference type="Proteomes" id="UP000182693">
    <property type="component" value="Unassembled WGS sequence"/>
</dbReference>
<keyword evidence="1" id="KW-0812">Transmembrane</keyword>
<sequence length="115" mass="13203">MPNKLESLPKTMEMRNDTVVEVRFPDKISIELVQANELRHYEIFTWCASLLATITVGFWTAYFTTNPKSTQLLWTAIAASVLFAVSLSVAIYYRRKVYCGSLIKTLKLSEFKSEK</sequence>
<protein>
    <submittedName>
        <fullName evidence="2">Uncharacterized protein</fullName>
    </submittedName>
</protein>
<dbReference type="AlphaFoldDB" id="A0A1J4XTE2"/>
<evidence type="ECO:0000313" key="2">
    <source>
        <dbReference type="EMBL" id="OIO65028.1"/>
    </source>
</evidence>
<dbReference type="STRING" id="1805425.AUJ30_01620"/>
<reference evidence="2 3" key="1">
    <citation type="journal article" date="2016" name="Environ. Microbiol.">
        <title>Genomic resolution of a cold subsurface aquifer community provides metabolic insights for novel microbes adapted to high CO concentrations.</title>
        <authorList>
            <person name="Probst A.J."/>
            <person name="Castelle C.J."/>
            <person name="Singh A."/>
            <person name="Brown C.T."/>
            <person name="Anantharaman K."/>
            <person name="Sharon I."/>
            <person name="Hug L.A."/>
            <person name="Burstein D."/>
            <person name="Emerson J.B."/>
            <person name="Thomas B.C."/>
            <person name="Banfield J.F."/>
        </authorList>
    </citation>
    <scope>NUCLEOTIDE SEQUENCE [LARGE SCALE GENOMIC DNA]</scope>
    <source>
        <strain evidence="2">CG1_02_39_135</strain>
    </source>
</reference>
<feature type="transmembrane region" description="Helical" evidence="1">
    <location>
        <begin position="43"/>
        <end position="65"/>
    </location>
</feature>